<accession>A0AAV0TAS4</accession>
<evidence type="ECO:0000313" key="2">
    <source>
        <dbReference type="Proteomes" id="UP001162029"/>
    </source>
</evidence>
<dbReference type="InterPro" id="IPR029063">
    <property type="entry name" value="SAM-dependent_MTases_sf"/>
</dbReference>
<organism evidence="1 2">
    <name type="scientific">Peronospora destructor</name>
    <dbReference type="NCBI Taxonomy" id="86335"/>
    <lineage>
        <taxon>Eukaryota</taxon>
        <taxon>Sar</taxon>
        <taxon>Stramenopiles</taxon>
        <taxon>Oomycota</taxon>
        <taxon>Peronosporomycetes</taxon>
        <taxon>Peronosporales</taxon>
        <taxon>Peronosporaceae</taxon>
        <taxon>Peronospora</taxon>
    </lineage>
</organism>
<dbReference type="EMBL" id="CANTFM010000225">
    <property type="protein sequence ID" value="CAI5715501.1"/>
    <property type="molecule type" value="Genomic_DNA"/>
</dbReference>
<protein>
    <recommendedName>
        <fullName evidence="3">Methyltransferase type 11 domain-containing protein</fullName>
    </recommendedName>
</protein>
<dbReference type="Proteomes" id="UP001162029">
    <property type="component" value="Unassembled WGS sequence"/>
</dbReference>
<dbReference type="CDD" id="cd02440">
    <property type="entry name" value="AdoMet_MTases"/>
    <property type="match status" value="1"/>
</dbReference>
<comment type="caution">
    <text evidence="1">The sequence shown here is derived from an EMBL/GenBank/DDBJ whole genome shotgun (WGS) entry which is preliminary data.</text>
</comment>
<keyword evidence="2" id="KW-1185">Reference proteome</keyword>
<reference evidence="1" key="1">
    <citation type="submission" date="2022-12" db="EMBL/GenBank/DDBJ databases">
        <authorList>
            <person name="Webb A."/>
        </authorList>
    </citation>
    <scope>NUCLEOTIDE SEQUENCE</scope>
    <source>
        <strain evidence="1">Pd1</strain>
    </source>
</reference>
<name>A0AAV0TAS4_9STRA</name>
<proteinExistence type="predicted"/>
<dbReference type="Gene3D" id="3.40.50.150">
    <property type="entry name" value="Vaccinia Virus protein VP39"/>
    <property type="match status" value="1"/>
</dbReference>
<gene>
    <name evidence="1" type="ORF">PDE001_LOCUS1335</name>
</gene>
<evidence type="ECO:0000313" key="1">
    <source>
        <dbReference type="EMBL" id="CAI5715501.1"/>
    </source>
</evidence>
<evidence type="ECO:0008006" key="3">
    <source>
        <dbReference type="Google" id="ProtNLM"/>
    </source>
</evidence>
<dbReference type="SUPFAM" id="SSF53335">
    <property type="entry name" value="S-adenosyl-L-methionine-dependent methyltransferases"/>
    <property type="match status" value="1"/>
</dbReference>
<sequence length="257" mass="29245">MPRRTRSSGRHSLTWLLRGEASFLIRQVVAVTGEKPLAADFTAEFGSNKTPRLNIHVGNWQNDDFLTNERPFDVIIADYLIGAIEGFAPYYQDQICSRLEKLLAPGGRIYLVGLQPWSESQAPAGASDQDIKAEKLMQEVARTRDACLLLAGRRCYREYPINWSQRQLEKAGMEVTSSIRLTNVYGRSAITRQLELGRRHVPMFKDSELANNMIEAINRIDERLEEEFGSEGLSKEKQHRIRFGFDYVLAACKSFEA</sequence>
<dbReference type="AlphaFoldDB" id="A0AAV0TAS4"/>